<evidence type="ECO:0000313" key="1">
    <source>
        <dbReference type="EMBL" id="KAF5573472.1"/>
    </source>
</evidence>
<sequence>MLMTLDQNEVYLYRMMAWVLSDQDKQQIVSLMLGFRTAPTPIFEKTDLNDKNRLNLYLRCFEEAGKQSILTEFQVEYARSCLAKCIHEVLQEEDQDRVNAIHIDRVSQKLGMDVDTFINMKDHYYTGRAWNKMCDDFDGLMPFSCSWIQYPPVCMLDILDDEWRKVDAKE</sequence>
<evidence type="ECO:0000313" key="2">
    <source>
        <dbReference type="Proteomes" id="UP000546213"/>
    </source>
</evidence>
<dbReference type="EMBL" id="JAAOAS010000608">
    <property type="protein sequence ID" value="KAF5573472.1"/>
    <property type="molecule type" value="Genomic_DNA"/>
</dbReference>
<organism evidence="1 2">
    <name type="scientific">Fusarium pseudocircinatum</name>
    <dbReference type="NCBI Taxonomy" id="56676"/>
    <lineage>
        <taxon>Eukaryota</taxon>
        <taxon>Fungi</taxon>
        <taxon>Dikarya</taxon>
        <taxon>Ascomycota</taxon>
        <taxon>Pezizomycotina</taxon>
        <taxon>Sordariomycetes</taxon>
        <taxon>Hypocreomycetidae</taxon>
        <taxon>Hypocreales</taxon>
        <taxon>Nectriaceae</taxon>
        <taxon>Fusarium</taxon>
        <taxon>Fusarium fujikuroi species complex</taxon>
    </lineage>
</organism>
<protein>
    <submittedName>
        <fullName evidence="1">Histone demethylation 3d</fullName>
    </submittedName>
</protein>
<reference evidence="1 2" key="1">
    <citation type="submission" date="2020-05" db="EMBL/GenBank/DDBJ databases">
        <title>Identification and distribution of gene clusters putatively required for synthesis of sphingolipid metabolism inhibitors in phylogenetically diverse species of the filamentous fungus Fusarium.</title>
        <authorList>
            <person name="Kim H.-S."/>
            <person name="Busman M."/>
            <person name="Brown D.W."/>
            <person name="Divon H."/>
            <person name="Uhlig S."/>
            <person name="Proctor R.H."/>
        </authorList>
    </citation>
    <scope>NUCLEOTIDE SEQUENCE [LARGE SCALE GENOMIC DNA]</scope>
    <source>
        <strain evidence="1 2">NRRL 36939</strain>
    </source>
</reference>
<name>A0A8H5NNX8_9HYPO</name>
<comment type="caution">
    <text evidence="1">The sequence shown here is derived from an EMBL/GenBank/DDBJ whole genome shotgun (WGS) entry which is preliminary data.</text>
</comment>
<dbReference type="AlphaFoldDB" id="A0A8H5NNX8"/>
<dbReference type="OrthoDB" id="5153694at2759"/>
<gene>
    <name evidence="1" type="ORF">FPCIR_13959</name>
</gene>
<dbReference type="Proteomes" id="UP000546213">
    <property type="component" value="Unassembled WGS sequence"/>
</dbReference>
<accession>A0A8H5NNX8</accession>
<proteinExistence type="predicted"/>
<keyword evidence="2" id="KW-1185">Reference proteome</keyword>